<feature type="signal peptide" evidence="1">
    <location>
        <begin position="1"/>
        <end position="26"/>
    </location>
</feature>
<dbReference type="PROSITE" id="PS51257">
    <property type="entry name" value="PROKAR_LIPOPROTEIN"/>
    <property type="match status" value="1"/>
</dbReference>
<name>A0A5J5I1H9_9BACI</name>
<sequence length="216" mass="25191">MLKKWFVSIVLVILFACLNPAAMVHAEGTESSKEECNNEAVFRLKYDMQELWIEYAWWTRSFIISNLANLEDQKDVLERLLQNQTDIGNSIKPYYGAEVGNKLTELLKEHILIAGKIIEAAKVKDQNNVEKYNKEWFRNADTIVEFLTEANPNWSKEELTDMFYAHLRFTTDEVTARLNKDWKGDIRLADLNEEHLIRMSGVLVDGIVKQFPEKFK</sequence>
<feature type="chain" id="PRO_5023840702" evidence="1">
    <location>
        <begin position="27"/>
        <end position="216"/>
    </location>
</feature>
<keyword evidence="2" id="KW-0808">Transferase</keyword>
<dbReference type="Proteomes" id="UP000326671">
    <property type="component" value="Unassembled WGS sequence"/>
</dbReference>
<dbReference type="GO" id="GO:0016740">
    <property type="term" value="F:transferase activity"/>
    <property type="evidence" value="ECO:0007669"/>
    <property type="project" value="UniProtKB-KW"/>
</dbReference>
<protein>
    <submittedName>
        <fullName evidence="2">Glycosyltransferase</fullName>
    </submittedName>
</protein>
<dbReference type="AlphaFoldDB" id="A0A5J5I1H9"/>
<comment type="caution">
    <text evidence="2">The sequence shown here is derived from an EMBL/GenBank/DDBJ whole genome shotgun (WGS) entry which is preliminary data.</text>
</comment>
<keyword evidence="1" id="KW-0732">Signal</keyword>
<evidence type="ECO:0000313" key="2">
    <source>
        <dbReference type="EMBL" id="KAA9028445.1"/>
    </source>
</evidence>
<dbReference type="EMBL" id="VYKL01000010">
    <property type="protein sequence ID" value="KAA9028445.1"/>
    <property type="molecule type" value="Genomic_DNA"/>
</dbReference>
<keyword evidence="3" id="KW-1185">Reference proteome</keyword>
<proteinExistence type="predicted"/>
<evidence type="ECO:0000313" key="3">
    <source>
        <dbReference type="Proteomes" id="UP000326671"/>
    </source>
</evidence>
<accession>A0A5J5I1H9</accession>
<gene>
    <name evidence="2" type="ORF">F4V44_04005</name>
</gene>
<organism evidence="2 3">
    <name type="scientific">Niallia endozanthoxylica</name>
    <dbReference type="NCBI Taxonomy" id="2036016"/>
    <lineage>
        <taxon>Bacteria</taxon>
        <taxon>Bacillati</taxon>
        <taxon>Bacillota</taxon>
        <taxon>Bacilli</taxon>
        <taxon>Bacillales</taxon>
        <taxon>Bacillaceae</taxon>
        <taxon>Niallia</taxon>
    </lineage>
</organism>
<dbReference type="OrthoDB" id="2603324at2"/>
<evidence type="ECO:0000256" key="1">
    <source>
        <dbReference type="SAM" id="SignalP"/>
    </source>
</evidence>
<reference evidence="2 3" key="1">
    <citation type="submission" date="2019-09" db="EMBL/GenBank/DDBJ databases">
        <title>Whole genome sequences of isolates from the Mars Exploration Rovers.</title>
        <authorList>
            <person name="Seuylemezian A."/>
            <person name="Vaishampayan P."/>
        </authorList>
    </citation>
    <scope>NUCLEOTIDE SEQUENCE [LARGE SCALE GENOMIC DNA]</scope>
    <source>
        <strain evidence="2 3">MER_TA_151</strain>
    </source>
</reference>